<dbReference type="Pfam" id="PF01557">
    <property type="entry name" value="FAA_hydrolase"/>
    <property type="match status" value="1"/>
</dbReference>
<gene>
    <name evidence="3" type="ORF">QRD43_00125</name>
</gene>
<dbReference type="PANTHER" id="PTHR11820:SF90">
    <property type="entry name" value="FLUTATHIONE S-TRANSFERASE"/>
    <property type="match status" value="1"/>
</dbReference>
<reference evidence="3 4" key="1">
    <citation type="submission" date="2023-06" db="EMBL/GenBank/DDBJ databases">
        <title>Pelomonas sp. APW6 16S ribosomal RNA gene genome sequencing and assembly.</title>
        <authorList>
            <person name="Woo H."/>
        </authorList>
    </citation>
    <scope>NUCLEOTIDE SEQUENCE [LARGE SCALE GENOMIC DNA]</scope>
    <source>
        <strain evidence="3 4">APW6</strain>
    </source>
</reference>
<dbReference type="PANTHER" id="PTHR11820">
    <property type="entry name" value="ACYLPYRUVASE"/>
    <property type="match status" value="1"/>
</dbReference>
<accession>A0ABT7LBP9</accession>
<proteinExistence type="predicted"/>
<name>A0ABT7LBP9_9BURK</name>
<dbReference type="Proteomes" id="UP001238603">
    <property type="component" value="Unassembled WGS sequence"/>
</dbReference>
<evidence type="ECO:0000256" key="1">
    <source>
        <dbReference type="ARBA" id="ARBA00022723"/>
    </source>
</evidence>
<protein>
    <submittedName>
        <fullName evidence="3">Fumarylacetoacetate hydrolase family protein</fullName>
    </submittedName>
</protein>
<dbReference type="GO" id="GO:0016787">
    <property type="term" value="F:hydrolase activity"/>
    <property type="evidence" value="ECO:0007669"/>
    <property type="project" value="UniProtKB-KW"/>
</dbReference>
<keyword evidence="4" id="KW-1185">Reference proteome</keyword>
<dbReference type="EMBL" id="JASVDS010000001">
    <property type="protein sequence ID" value="MDL5030292.1"/>
    <property type="molecule type" value="Genomic_DNA"/>
</dbReference>
<feature type="domain" description="Fumarylacetoacetase-like C-terminal" evidence="2">
    <location>
        <begin position="29"/>
        <end position="228"/>
    </location>
</feature>
<dbReference type="RefSeq" id="WP_285980433.1">
    <property type="nucleotide sequence ID" value="NZ_JASVDS010000001.1"/>
</dbReference>
<evidence type="ECO:0000313" key="4">
    <source>
        <dbReference type="Proteomes" id="UP001238603"/>
    </source>
</evidence>
<dbReference type="Gene3D" id="3.90.850.10">
    <property type="entry name" value="Fumarylacetoacetase-like, C-terminal domain"/>
    <property type="match status" value="1"/>
</dbReference>
<dbReference type="InterPro" id="IPR011234">
    <property type="entry name" value="Fumarylacetoacetase-like_C"/>
</dbReference>
<sequence>MNSDYIFTPPEQPSAAVRGTERRYAVSRIFCVGRNYAAHAREMGGDPSREPPFYFTKPPSALVHSGATVPYPPGTRDYHYEMELVIALGAPVFKVSPEVARAAIWGFAPGLDMTRRDLQAEAKKAGRPWDVAKGFEQSAVLGELVRVAECGPMDAGAITLAVNGVQKQRGDLADMIWNVAEIVANLSQFYHLKPGDLIYTGTPDGVGPVLPGDRLEGEIAGLGAIALTIGPAE</sequence>
<keyword evidence="3" id="KW-0378">Hydrolase</keyword>
<evidence type="ECO:0000313" key="3">
    <source>
        <dbReference type="EMBL" id="MDL5030292.1"/>
    </source>
</evidence>
<dbReference type="InterPro" id="IPR036663">
    <property type="entry name" value="Fumarylacetoacetase_C_sf"/>
</dbReference>
<evidence type="ECO:0000259" key="2">
    <source>
        <dbReference type="Pfam" id="PF01557"/>
    </source>
</evidence>
<dbReference type="SUPFAM" id="SSF56529">
    <property type="entry name" value="FAH"/>
    <property type="match status" value="1"/>
</dbReference>
<comment type="caution">
    <text evidence="3">The sequence shown here is derived from an EMBL/GenBank/DDBJ whole genome shotgun (WGS) entry which is preliminary data.</text>
</comment>
<keyword evidence="1" id="KW-0479">Metal-binding</keyword>
<organism evidence="3 4">
    <name type="scientific">Roseateles subflavus</name>
    <dbReference type="NCBI Taxonomy" id="3053353"/>
    <lineage>
        <taxon>Bacteria</taxon>
        <taxon>Pseudomonadati</taxon>
        <taxon>Pseudomonadota</taxon>
        <taxon>Betaproteobacteria</taxon>
        <taxon>Burkholderiales</taxon>
        <taxon>Sphaerotilaceae</taxon>
        <taxon>Roseateles</taxon>
    </lineage>
</organism>